<organism evidence="2 3">
    <name type="scientific">Psilocybe cyanescens</name>
    <dbReference type="NCBI Taxonomy" id="93625"/>
    <lineage>
        <taxon>Eukaryota</taxon>
        <taxon>Fungi</taxon>
        <taxon>Dikarya</taxon>
        <taxon>Basidiomycota</taxon>
        <taxon>Agaricomycotina</taxon>
        <taxon>Agaricomycetes</taxon>
        <taxon>Agaricomycetidae</taxon>
        <taxon>Agaricales</taxon>
        <taxon>Agaricineae</taxon>
        <taxon>Strophariaceae</taxon>
        <taxon>Psilocybe</taxon>
    </lineage>
</organism>
<dbReference type="Proteomes" id="UP000283269">
    <property type="component" value="Unassembled WGS sequence"/>
</dbReference>
<protein>
    <submittedName>
        <fullName evidence="2">Uncharacterized protein</fullName>
    </submittedName>
</protein>
<dbReference type="InParanoid" id="A0A409X6S0"/>
<keyword evidence="1" id="KW-0472">Membrane</keyword>
<feature type="transmembrane region" description="Helical" evidence="1">
    <location>
        <begin position="62"/>
        <end position="85"/>
    </location>
</feature>
<dbReference type="EMBL" id="NHYD01002481">
    <property type="protein sequence ID" value="PPQ86479.1"/>
    <property type="molecule type" value="Genomic_DNA"/>
</dbReference>
<evidence type="ECO:0000256" key="1">
    <source>
        <dbReference type="SAM" id="Phobius"/>
    </source>
</evidence>
<accession>A0A409X6S0</accession>
<sequence>MIMQWNPMMKFHSKFIMWNPMMKFHSKFIMVNKLFIFFVALLSLQFLFLLLPHHMFNLFRLHLFHLSLILSHHTVFWSTLTLLHNPYQHLVRLKLVTSTPLLLKRLFLANHSLLMSPPLLLFSRFQWTSHISTHQKTFLASITTIVLLVLLLTRWPKSQSGLTDHQLRSKSSSFSLGRVNGVTCGVQLLKGLLSIFPR</sequence>
<keyword evidence="1" id="KW-0812">Transmembrane</keyword>
<gene>
    <name evidence="2" type="ORF">CVT25_007500</name>
</gene>
<reference evidence="2 3" key="1">
    <citation type="journal article" date="2018" name="Evol. Lett.">
        <title>Horizontal gene cluster transfer increased hallucinogenic mushroom diversity.</title>
        <authorList>
            <person name="Reynolds H.T."/>
            <person name="Vijayakumar V."/>
            <person name="Gluck-Thaler E."/>
            <person name="Korotkin H.B."/>
            <person name="Matheny P.B."/>
            <person name="Slot J.C."/>
        </authorList>
    </citation>
    <scope>NUCLEOTIDE SEQUENCE [LARGE SCALE GENOMIC DNA]</scope>
    <source>
        <strain evidence="2 3">2631</strain>
    </source>
</reference>
<keyword evidence="3" id="KW-1185">Reference proteome</keyword>
<dbReference type="AlphaFoldDB" id="A0A409X6S0"/>
<proteinExistence type="predicted"/>
<evidence type="ECO:0000313" key="3">
    <source>
        <dbReference type="Proteomes" id="UP000283269"/>
    </source>
</evidence>
<keyword evidence="1" id="KW-1133">Transmembrane helix</keyword>
<name>A0A409X6S0_PSICY</name>
<comment type="caution">
    <text evidence="2">The sequence shown here is derived from an EMBL/GenBank/DDBJ whole genome shotgun (WGS) entry which is preliminary data.</text>
</comment>
<evidence type="ECO:0000313" key="2">
    <source>
        <dbReference type="EMBL" id="PPQ86479.1"/>
    </source>
</evidence>
<feature type="transmembrane region" description="Helical" evidence="1">
    <location>
        <begin position="137"/>
        <end position="155"/>
    </location>
</feature>